<evidence type="ECO:0000313" key="1">
    <source>
        <dbReference type="EMBL" id="KAL3334172.1"/>
    </source>
</evidence>
<name>A0ABD2RQK8_9SOLN</name>
<reference evidence="1 2" key="1">
    <citation type="submission" date="2024-05" db="EMBL/GenBank/DDBJ databases">
        <title>De novo assembly of an allotetraploid wild potato.</title>
        <authorList>
            <person name="Hosaka A.J."/>
        </authorList>
    </citation>
    <scope>NUCLEOTIDE SEQUENCE [LARGE SCALE GENOMIC DNA]</scope>
    <source>
        <tissue evidence="1">Young leaves</tissue>
    </source>
</reference>
<protein>
    <submittedName>
        <fullName evidence="1">Uncharacterized protein</fullName>
    </submittedName>
</protein>
<comment type="caution">
    <text evidence="1">The sequence shown here is derived from an EMBL/GenBank/DDBJ whole genome shotgun (WGS) entry which is preliminary data.</text>
</comment>
<dbReference type="EMBL" id="JBJKTR010000018">
    <property type="protein sequence ID" value="KAL3334172.1"/>
    <property type="molecule type" value="Genomic_DNA"/>
</dbReference>
<organism evidence="1 2">
    <name type="scientific">Solanum stoloniferum</name>
    <dbReference type="NCBI Taxonomy" id="62892"/>
    <lineage>
        <taxon>Eukaryota</taxon>
        <taxon>Viridiplantae</taxon>
        <taxon>Streptophyta</taxon>
        <taxon>Embryophyta</taxon>
        <taxon>Tracheophyta</taxon>
        <taxon>Spermatophyta</taxon>
        <taxon>Magnoliopsida</taxon>
        <taxon>eudicotyledons</taxon>
        <taxon>Gunneridae</taxon>
        <taxon>Pentapetalae</taxon>
        <taxon>asterids</taxon>
        <taxon>lamiids</taxon>
        <taxon>Solanales</taxon>
        <taxon>Solanaceae</taxon>
        <taxon>Solanoideae</taxon>
        <taxon>Solaneae</taxon>
        <taxon>Solanum</taxon>
    </lineage>
</organism>
<sequence length="172" mass="20188">SFPILFRCLCSARAIWFNLLHFHFCFFRNCGDDFGEKTGILVHNMIKEIVPSISLLKLCKASLKGLYKEACLSPICFNKLKSLKLKLGVDEDCMQVMIRLLKYSPNLEVLKLWCDEDGEWRENYLKYQEWCDYWQVREDQGRGDEVFHPTPLGKKLQCTYKVVSNSLLVMFI</sequence>
<feature type="non-terminal residue" evidence="1">
    <location>
        <position position="1"/>
    </location>
</feature>
<dbReference type="Proteomes" id="UP001627284">
    <property type="component" value="Unassembled WGS sequence"/>
</dbReference>
<evidence type="ECO:0000313" key="2">
    <source>
        <dbReference type="Proteomes" id="UP001627284"/>
    </source>
</evidence>
<proteinExistence type="predicted"/>
<gene>
    <name evidence="1" type="ORF">AABB24_030767</name>
</gene>
<keyword evidence="2" id="KW-1185">Reference proteome</keyword>
<dbReference type="AlphaFoldDB" id="A0ABD2RQK8"/>
<accession>A0ABD2RQK8</accession>